<dbReference type="PANTHER" id="PTHR12804">
    <property type="entry name" value="MICROSOMAL SIGNAL PEPTIDASE 23 KD SUBUNIT SPC22/23"/>
    <property type="match status" value="1"/>
</dbReference>
<evidence type="ECO:0000256" key="5">
    <source>
        <dbReference type="ARBA" id="ARBA00022968"/>
    </source>
</evidence>
<comment type="similarity">
    <text evidence="2 9">Belongs to the SPCS3 family.</text>
</comment>
<keyword evidence="7 9" id="KW-0472">Membrane</keyword>
<evidence type="ECO:0000313" key="11">
    <source>
        <dbReference type="Proteomes" id="UP001465755"/>
    </source>
</evidence>
<sequence length="181" mass="20178">MHTWLYRGNALFTAASTTLAGLCILATLTDLAHPSNPQIQRPFVSVEGLQKESGMDRAYLKLNLTADLSSLFTWNTKQAFIYVKAEWQTASRPINQAVLWSHIAQNAREAVLELPHLHVQYPYTLTDRGVDLLGQPFNVSVGWQTVPHAGALFAGSRSFSGYQFSSERAPVPRYMPGRAWS</sequence>
<dbReference type="GO" id="GO:0006465">
    <property type="term" value="P:signal peptide processing"/>
    <property type="evidence" value="ECO:0007669"/>
    <property type="project" value="UniProtKB-UniRule"/>
</dbReference>
<keyword evidence="3 9" id="KW-0812">Transmembrane</keyword>
<gene>
    <name evidence="10" type="ORF">WJX73_009480</name>
</gene>
<protein>
    <recommendedName>
        <fullName evidence="8 9">Signal peptidase complex subunit 3</fullName>
    </recommendedName>
    <alternativeName>
        <fullName evidence="9">Microsomal signal peptidase 22 kDa subunit</fullName>
    </alternativeName>
</protein>
<evidence type="ECO:0000256" key="2">
    <source>
        <dbReference type="ARBA" id="ARBA00009289"/>
    </source>
</evidence>
<comment type="subcellular location">
    <subcellularLocation>
        <location evidence="1">Endoplasmic reticulum membrane</location>
        <topology evidence="1">Single-pass type II membrane protein</topology>
    </subcellularLocation>
</comment>
<evidence type="ECO:0000256" key="4">
    <source>
        <dbReference type="ARBA" id="ARBA00022824"/>
    </source>
</evidence>
<dbReference type="EMBL" id="JALJOQ010000097">
    <property type="protein sequence ID" value="KAK9798567.1"/>
    <property type="molecule type" value="Genomic_DNA"/>
</dbReference>
<reference evidence="10 11" key="1">
    <citation type="journal article" date="2024" name="Nat. Commun.">
        <title>Phylogenomics reveals the evolutionary origins of lichenization in chlorophyte algae.</title>
        <authorList>
            <person name="Puginier C."/>
            <person name="Libourel C."/>
            <person name="Otte J."/>
            <person name="Skaloud P."/>
            <person name="Haon M."/>
            <person name="Grisel S."/>
            <person name="Petersen M."/>
            <person name="Berrin J.G."/>
            <person name="Delaux P.M."/>
            <person name="Dal Grande F."/>
            <person name="Keller J."/>
        </authorList>
    </citation>
    <scope>NUCLEOTIDE SEQUENCE [LARGE SCALE GENOMIC DNA]</scope>
    <source>
        <strain evidence="10 11">SAG 2036</strain>
    </source>
</reference>
<evidence type="ECO:0000256" key="8">
    <source>
        <dbReference type="ARBA" id="ARBA00029556"/>
    </source>
</evidence>
<dbReference type="GO" id="GO:0045047">
    <property type="term" value="P:protein targeting to ER"/>
    <property type="evidence" value="ECO:0007669"/>
    <property type="project" value="TreeGrafter"/>
</dbReference>
<evidence type="ECO:0000256" key="1">
    <source>
        <dbReference type="ARBA" id="ARBA00004648"/>
    </source>
</evidence>
<evidence type="ECO:0000256" key="9">
    <source>
        <dbReference type="PIRNR" id="PIRNR016089"/>
    </source>
</evidence>
<comment type="caution">
    <text evidence="10">The sequence shown here is derived from an EMBL/GenBank/DDBJ whole genome shotgun (WGS) entry which is preliminary data.</text>
</comment>
<keyword evidence="4 9" id="KW-0256">Endoplasmic reticulum</keyword>
<dbReference type="AlphaFoldDB" id="A0AAW1NXR1"/>
<organism evidence="10 11">
    <name type="scientific">Symbiochloris irregularis</name>
    <dbReference type="NCBI Taxonomy" id="706552"/>
    <lineage>
        <taxon>Eukaryota</taxon>
        <taxon>Viridiplantae</taxon>
        <taxon>Chlorophyta</taxon>
        <taxon>core chlorophytes</taxon>
        <taxon>Trebouxiophyceae</taxon>
        <taxon>Trebouxiales</taxon>
        <taxon>Trebouxiaceae</taxon>
        <taxon>Symbiochloris</taxon>
    </lineage>
</organism>
<dbReference type="Proteomes" id="UP001465755">
    <property type="component" value="Unassembled WGS sequence"/>
</dbReference>
<dbReference type="GO" id="GO:0005787">
    <property type="term" value="C:signal peptidase complex"/>
    <property type="evidence" value="ECO:0007669"/>
    <property type="project" value="UniProtKB-UniRule"/>
</dbReference>
<evidence type="ECO:0000256" key="3">
    <source>
        <dbReference type="ARBA" id="ARBA00022692"/>
    </source>
</evidence>
<evidence type="ECO:0000256" key="6">
    <source>
        <dbReference type="ARBA" id="ARBA00022989"/>
    </source>
</evidence>
<keyword evidence="11" id="KW-1185">Reference proteome</keyword>
<proteinExistence type="inferred from homology"/>
<accession>A0AAW1NXR1</accession>
<keyword evidence="6 9" id="KW-1133">Transmembrane helix</keyword>
<evidence type="ECO:0000313" key="10">
    <source>
        <dbReference type="EMBL" id="KAK9798567.1"/>
    </source>
</evidence>
<name>A0AAW1NXR1_9CHLO</name>
<keyword evidence="5 9" id="KW-0735">Signal-anchor</keyword>
<dbReference type="InterPro" id="IPR007653">
    <property type="entry name" value="SPC3"/>
</dbReference>
<dbReference type="Pfam" id="PF04573">
    <property type="entry name" value="SPC22"/>
    <property type="match status" value="1"/>
</dbReference>
<comment type="function">
    <text evidence="9">Essential component of the signal peptidase complex (SPC) which catalyzes the cleavage of N-terminal signal sequences from nascent proteins as they are translocated into the lumen of the endoplasmic reticulum. Essential for the SPC catalytic activity, possibly by stabilizing and positioning the active center of the complex close to the lumenal surface.</text>
</comment>
<dbReference type="PANTHER" id="PTHR12804:SF0">
    <property type="entry name" value="SIGNAL PEPTIDASE COMPLEX SUBUNIT 3"/>
    <property type="match status" value="1"/>
</dbReference>
<dbReference type="PIRSF" id="PIRSF016089">
    <property type="entry name" value="SPC22"/>
    <property type="match status" value="1"/>
</dbReference>
<evidence type="ECO:0000256" key="7">
    <source>
        <dbReference type="ARBA" id="ARBA00023136"/>
    </source>
</evidence>